<protein>
    <recommendedName>
        <fullName evidence="1">Globin-sensor domain-containing protein</fullName>
    </recommendedName>
</protein>
<sequence length="206" mass="22736">MAPQHIDPASLKDLPTRIKYLRDFIEFTPDDAATLHAAAPVVAPLVPVVVDAVYTKLFSFDITAAAFVPRQTGYDGATPKSVDELNLDHPQIEFRKDFLAGYLAKLVSLDYAKDASWEYLNKVGLMHTGAAGFAHRAKKPELRVEYIHTGILLGYVQDILINAVLTHPALDIGTKTAVLRAVNKNDLFARHYIQEDHSAATAEKNN</sequence>
<dbReference type="AlphaFoldDB" id="A0A9P7KHE0"/>
<dbReference type="GO" id="GO:0020037">
    <property type="term" value="F:heme binding"/>
    <property type="evidence" value="ECO:0007669"/>
    <property type="project" value="InterPro"/>
</dbReference>
<evidence type="ECO:0000313" key="2">
    <source>
        <dbReference type="EMBL" id="KAG5652541.1"/>
    </source>
</evidence>
<keyword evidence="3" id="KW-1185">Reference proteome</keyword>
<dbReference type="InterPro" id="IPR044398">
    <property type="entry name" value="Globin-sensor_dom"/>
</dbReference>
<proteinExistence type="predicted"/>
<dbReference type="Proteomes" id="UP000717328">
    <property type="component" value="Unassembled WGS sequence"/>
</dbReference>
<evidence type="ECO:0000259" key="1">
    <source>
        <dbReference type="Pfam" id="PF11563"/>
    </source>
</evidence>
<dbReference type="OrthoDB" id="10027058at2759"/>
<reference evidence="2" key="2">
    <citation type="submission" date="2021-10" db="EMBL/GenBank/DDBJ databases">
        <title>Phylogenomics reveals ancestral predisposition of the termite-cultivated fungus Termitomyces towards a domesticated lifestyle.</title>
        <authorList>
            <person name="Auxier B."/>
            <person name="Grum-Grzhimaylo A."/>
            <person name="Cardenas M.E."/>
            <person name="Lodge J.D."/>
            <person name="Laessoe T."/>
            <person name="Pedersen O."/>
            <person name="Smith M.E."/>
            <person name="Kuyper T.W."/>
            <person name="Franco-Molano E.A."/>
            <person name="Baroni T.J."/>
            <person name="Aanen D.K."/>
        </authorList>
    </citation>
    <scope>NUCLEOTIDE SEQUENCE</scope>
    <source>
        <strain evidence="2">D49</strain>
    </source>
</reference>
<reference evidence="2" key="1">
    <citation type="submission" date="2021-02" db="EMBL/GenBank/DDBJ databases">
        <authorList>
            <person name="Nieuwenhuis M."/>
            <person name="Van De Peppel L.J.J."/>
        </authorList>
    </citation>
    <scope>NUCLEOTIDE SEQUENCE</scope>
    <source>
        <strain evidence="2">D49</strain>
    </source>
</reference>
<name>A0A9P7KHE0_9AGAR</name>
<dbReference type="Gene3D" id="1.10.490.10">
    <property type="entry name" value="Globins"/>
    <property type="match status" value="1"/>
</dbReference>
<dbReference type="GO" id="GO:0019825">
    <property type="term" value="F:oxygen binding"/>
    <property type="evidence" value="ECO:0007669"/>
    <property type="project" value="InterPro"/>
</dbReference>
<dbReference type="Pfam" id="PF11563">
    <property type="entry name" value="Protoglobin"/>
    <property type="match status" value="1"/>
</dbReference>
<feature type="domain" description="Globin-sensor" evidence="1">
    <location>
        <begin position="16"/>
        <end position="196"/>
    </location>
</feature>
<gene>
    <name evidence="2" type="ORF">H0H81_004651</name>
</gene>
<organism evidence="2 3">
    <name type="scientific">Sphagnurus paluster</name>
    <dbReference type="NCBI Taxonomy" id="117069"/>
    <lineage>
        <taxon>Eukaryota</taxon>
        <taxon>Fungi</taxon>
        <taxon>Dikarya</taxon>
        <taxon>Basidiomycota</taxon>
        <taxon>Agaricomycotina</taxon>
        <taxon>Agaricomycetes</taxon>
        <taxon>Agaricomycetidae</taxon>
        <taxon>Agaricales</taxon>
        <taxon>Tricholomatineae</taxon>
        <taxon>Lyophyllaceae</taxon>
        <taxon>Sphagnurus</taxon>
    </lineage>
</organism>
<dbReference type="InterPro" id="IPR012292">
    <property type="entry name" value="Globin/Proto"/>
</dbReference>
<dbReference type="EMBL" id="JABCKI010000118">
    <property type="protein sequence ID" value="KAG5652541.1"/>
    <property type="molecule type" value="Genomic_DNA"/>
</dbReference>
<comment type="caution">
    <text evidence="2">The sequence shown here is derived from an EMBL/GenBank/DDBJ whole genome shotgun (WGS) entry which is preliminary data.</text>
</comment>
<dbReference type="PANTHER" id="PTHR42071:SF1">
    <property type="entry name" value="GLOBIN-SENSOR DOMAIN-CONTAINING PROTEIN"/>
    <property type="match status" value="1"/>
</dbReference>
<evidence type="ECO:0000313" key="3">
    <source>
        <dbReference type="Proteomes" id="UP000717328"/>
    </source>
</evidence>
<accession>A0A9P7KHE0</accession>
<dbReference type="PANTHER" id="PTHR42071">
    <property type="entry name" value="PROTOGLOBIN DOMAIN-CONTAINING PROTEIN"/>
    <property type="match status" value="1"/>
</dbReference>